<evidence type="ECO:0000313" key="1">
    <source>
        <dbReference type="EMBL" id="KAF9620612.1"/>
    </source>
</evidence>
<accession>A0A835IQT2</accession>
<dbReference type="EMBL" id="JADFTS010000002">
    <property type="protein sequence ID" value="KAF9620612.1"/>
    <property type="molecule type" value="Genomic_DNA"/>
</dbReference>
<keyword evidence="2" id="KW-1185">Reference proteome</keyword>
<name>A0A835IQT2_9MAGN</name>
<comment type="caution">
    <text evidence="1">The sequence shown here is derived from an EMBL/GenBank/DDBJ whole genome shotgun (WGS) entry which is preliminary data.</text>
</comment>
<dbReference type="AlphaFoldDB" id="A0A835IQT2"/>
<proteinExistence type="predicted"/>
<organism evidence="1 2">
    <name type="scientific">Coptis chinensis</name>
    <dbReference type="NCBI Taxonomy" id="261450"/>
    <lineage>
        <taxon>Eukaryota</taxon>
        <taxon>Viridiplantae</taxon>
        <taxon>Streptophyta</taxon>
        <taxon>Embryophyta</taxon>
        <taxon>Tracheophyta</taxon>
        <taxon>Spermatophyta</taxon>
        <taxon>Magnoliopsida</taxon>
        <taxon>Ranunculales</taxon>
        <taxon>Ranunculaceae</taxon>
        <taxon>Coptidoideae</taxon>
        <taxon>Coptis</taxon>
    </lineage>
</organism>
<reference evidence="1 2" key="1">
    <citation type="submission" date="2020-10" db="EMBL/GenBank/DDBJ databases">
        <title>The Coptis chinensis genome and diversification of protoberbering-type alkaloids.</title>
        <authorList>
            <person name="Wang B."/>
            <person name="Shu S."/>
            <person name="Song C."/>
            <person name="Liu Y."/>
        </authorList>
    </citation>
    <scope>NUCLEOTIDE SEQUENCE [LARGE SCALE GENOMIC DNA]</scope>
    <source>
        <strain evidence="1">HL-2020</strain>
        <tissue evidence="1">Leaf</tissue>
    </source>
</reference>
<dbReference type="OrthoDB" id="1933950at2759"/>
<evidence type="ECO:0000313" key="2">
    <source>
        <dbReference type="Proteomes" id="UP000631114"/>
    </source>
</evidence>
<sequence length="114" mass="12671">MILFDSIVLTSMFLVENHVDCKFTEMSTDKGKFGCNISHLSHYSDVAEKSMEKFVSIVSTFRCTSSGSRASGLRAPLKDVRNTLRNRTPILGTDISKFAYMPSNKKTASASHKN</sequence>
<gene>
    <name evidence="1" type="ORF">IFM89_013638</name>
</gene>
<protein>
    <submittedName>
        <fullName evidence="1">Uncharacterized protein</fullName>
    </submittedName>
</protein>
<dbReference type="Proteomes" id="UP000631114">
    <property type="component" value="Unassembled WGS sequence"/>
</dbReference>